<feature type="compositionally biased region" description="Polar residues" evidence="1">
    <location>
        <begin position="450"/>
        <end position="470"/>
    </location>
</feature>
<proteinExistence type="predicted"/>
<protein>
    <submittedName>
        <fullName evidence="2">Uncharacterized protein</fullName>
    </submittedName>
</protein>
<organism evidence="2">
    <name type="scientific">CrAss-like virus sp. ctcfK29</name>
    <dbReference type="NCBI Taxonomy" id="2826827"/>
    <lineage>
        <taxon>Viruses</taxon>
        <taxon>Duplodnaviria</taxon>
        <taxon>Heunggongvirae</taxon>
        <taxon>Uroviricota</taxon>
        <taxon>Caudoviricetes</taxon>
        <taxon>Crassvirales</taxon>
    </lineage>
</organism>
<evidence type="ECO:0000256" key="1">
    <source>
        <dbReference type="SAM" id="MobiDB-lite"/>
    </source>
</evidence>
<reference evidence="2" key="1">
    <citation type="journal article" date="2021" name="Proc. Natl. Acad. Sci. U.S.A.">
        <title>A Catalog of Tens of Thousands of Viruses from Human Metagenomes Reveals Hidden Associations with Chronic Diseases.</title>
        <authorList>
            <person name="Tisza M.J."/>
            <person name="Buck C.B."/>
        </authorList>
    </citation>
    <scope>NUCLEOTIDE SEQUENCE</scope>
    <source>
        <strain evidence="2">CtcfK29</strain>
    </source>
</reference>
<dbReference type="EMBL" id="BK014916">
    <property type="protein sequence ID" value="DAD82348.1"/>
    <property type="molecule type" value="Genomic_DNA"/>
</dbReference>
<name>A0A8S5MJC1_9CAUD</name>
<dbReference type="Pfam" id="PF25712">
    <property type="entry name" value="crAss_CARGO2"/>
    <property type="match status" value="1"/>
</dbReference>
<sequence length="470" mass="51547">MANYAFVVDNSFQPFSMQEMLVPFSAYKDAYEKSEEQYNDLSDKSDKFKYLSETLPEGSKARKLYEGYANDLAKQAEDLAHNGLSMSNRRALTTLRRRYQGEIGRLLQADEAMREEKKLRRNLSAQDSSMLYAIDNLDIDSFLDGETPNLYNISGNELYTRGAAAGKAASSRVFSAGDAGSTLNGYYRDYVQKLGYSRDTIQKFYQDMSAIPELQMAADAILEERGVNQNLTGNNLQRARQSVINGMIDGAIYQENHNPQRDLGVLTKAERVADARAKQQMELTRRGQNISLASQGLTYNEKTGTISYDPTKDPSLQKASAIAQAKAAASGKKTGSGIAYDVRNKKITMIGAKTGTKYKDTNDETSIGAPLEDLSGARALSSQEYSQLVDANGTITNEHLRSAIGNGNLSDYEIYVVPAGTSKIDGSGTIWDDSTTEDVYIAIPRESKRAATNSESSVNTGSSGDNDIPE</sequence>
<feature type="region of interest" description="Disordered" evidence="1">
    <location>
        <begin position="446"/>
        <end position="470"/>
    </location>
</feature>
<accession>A0A8S5MJC1</accession>
<evidence type="ECO:0000313" key="2">
    <source>
        <dbReference type="EMBL" id="DAD82348.1"/>
    </source>
</evidence>
<dbReference type="InterPro" id="IPR058050">
    <property type="entry name" value="CARGO2"/>
</dbReference>